<feature type="domain" description="Immunoglobulin I-set" evidence="1">
    <location>
        <begin position="7"/>
        <end position="63"/>
    </location>
</feature>
<evidence type="ECO:0000313" key="2">
    <source>
        <dbReference type="EMBL" id="GBM92278.1"/>
    </source>
</evidence>
<dbReference type="InterPro" id="IPR036179">
    <property type="entry name" value="Ig-like_dom_sf"/>
</dbReference>
<dbReference type="InterPro" id="IPR013098">
    <property type="entry name" value="Ig_I-set"/>
</dbReference>
<keyword evidence="3" id="KW-1185">Reference proteome</keyword>
<evidence type="ECO:0000313" key="3">
    <source>
        <dbReference type="Proteomes" id="UP000499080"/>
    </source>
</evidence>
<name>A0A4Y2JS01_ARAVE</name>
<evidence type="ECO:0000259" key="1">
    <source>
        <dbReference type="Pfam" id="PF07679"/>
    </source>
</evidence>
<dbReference type="Gene3D" id="2.60.40.10">
    <property type="entry name" value="Immunoglobulins"/>
    <property type="match status" value="1"/>
</dbReference>
<dbReference type="CDD" id="cd00096">
    <property type="entry name" value="Ig"/>
    <property type="match status" value="1"/>
</dbReference>
<comment type="caution">
    <text evidence="2">The sequence shown here is derived from an EMBL/GenBank/DDBJ whole genome shotgun (WGS) entry which is preliminary data.</text>
</comment>
<accession>A0A4Y2JS01</accession>
<reference evidence="2 3" key="1">
    <citation type="journal article" date="2019" name="Sci. Rep.">
        <title>Orb-weaving spider Araneus ventricosus genome elucidates the spidroin gene catalogue.</title>
        <authorList>
            <person name="Kono N."/>
            <person name="Nakamura H."/>
            <person name="Ohtoshi R."/>
            <person name="Moran D.A.P."/>
            <person name="Shinohara A."/>
            <person name="Yoshida Y."/>
            <person name="Fujiwara M."/>
            <person name="Mori M."/>
            <person name="Tomita M."/>
            <person name="Arakawa K."/>
        </authorList>
    </citation>
    <scope>NUCLEOTIDE SEQUENCE [LARGE SCALE GENOMIC DNA]</scope>
</reference>
<dbReference type="Proteomes" id="UP000499080">
    <property type="component" value="Unassembled WGS sequence"/>
</dbReference>
<dbReference type="AlphaFoldDB" id="A0A4Y2JS01"/>
<dbReference type="EMBL" id="BGPR01003775">
    <property type="protein sequence ID" value="GBM92278.1"/>
    <property type="molecule type" value="Genomic_DNA"/>
</dbReference>
<sequence>MLIFRLKDGKELSMDGHRIKVTEEETNVYTLTIQKATAADVGAYTCEIRNEHGLKASSGNLNIKMKPEFIKESSPT</sequence>
<proteinExistence type="predicted"/>
<dbReference type="InterPro" id="IPR013783">
    <property type="entry name" value="Ig-like_fold"/>
</dbReference>
<dbReference type="OrthoDB" id="547680at2759"/>
<dbReference type="Pfam" id="PF07679">
    <property type="entry name" value="I-set"/>
    <property type="match status" value="1"/>
</dbReference>
<organism evidence="2 3">
    <name type="scientific">Araneus ventricosus</name>
    <name type="common">Orbweaver spider</name>
    <name type="synonym">Epeira ventricosa</name>
    <dbReference type="NCBI Taxonomy" id="182803"/>
    <lineage>
        <taxon>Eukaryota</taxon>
        <taxon>Metazoa</taxon>
        <taxon>Ecdysozoa</taxon>
        <taxon>Arthropoda</taxon>
        <taxon>Chelicerata</taxon>
        <taxon>Arachnida</taxon>
        <taxon>Araneae</taxon>
        <taxon>Araneomorphae</taxon>
        <taxon>Entelegynae</taxon>
        <taxon>Araneoidea</taxon>
        <taxon>Araneidae</taxon>
        <taxon>Araneus</taxon>
    </lineage>
</organism>
<gene>
    <name evidence="2" type="ORF">AVEN_29898_1</name>
</gene>
<dbReference type="SUPFAM" id="SSF48726">
    <property type="entry name" value="Immunoglobulin"/>
    <property type="match status" value="1"/>
</dbReference>
<protein>
    <recommendedName>
        <fullName evidence="1">Immunoglobulin I-set domain-containing protein</fullName>
    </recommendedName>
</protein>